<dbReference type="InterPro" id="IPR003770">
    <property type="entry name" value="MLTG-like"/>
</dbReference>
<reference evidence="7" key="1">
    <citation type="submission" date="2021-06" db="EMBL/GenBank/DDBJ databases">
        <title>An adapted protocol for Saccharibacteria cultivation: two new species join this phylum of Candidate Phyla Radiations.</title>
        <authorList>
            <person name="Ibrahim A."/>
            <person name="Maatouk M."/>
            <person name="Zgheib R."/>
            <person name="Haddad G."/>
            <person name="Bou Khalil J."/>
            <person name="Raoult D."/>
            <person name="Bittar F."/>
        </authorList>
    </citation>
    <scope>NUCLEOTIDE SEQUENCE</scope>
    <source>
        <strain evidence="7">IHU1</strain>
    </source>
</reference>
<dbReference type="KEGG" id="mnd:KOY48_04230"/>
<keyword evidence="5" id="KW-0456">Lyase</keyword>
<keyword evidence="4" id="KW-0472">Membrane</keyword>
<dbReference type="PANTHER" id="PTHR30518:SF2">
    <property type="entry name" value="ENDOLYTIC MUREIN TRANSGLYCOSYLASE"/>
    <property type="match status" value="1"/>
</dbReference>
<organism evidence="7 8">
    <name type="scientific">Candidatus Minimicrobia naudis</name>
    <dbReference type="NCBI Taxonomy" id="2841263"/>
    <lineage>
        <taxon>Bacteria</taxon>
        <taxon>Candidatus Saccharimonadota</taxon>
        <taxon>Candidatus Saccharimonadota incertae sedis</taxon>
        <taxon>Candidatus Minimicrobia</taxon>
    </lineage>
</organism>
<evidence type="ECO:0000256" key="3">
    <source>
        <dbReference type="ARBA" id="ARBA00022989"/>
    </source>
</evidence>
<evidence type="ECO:0000313" key="7">
    <source>
        <dbReference type="EMBL" id="QWQ32069.1"/>
    </source>
</evidence>
<dbReference type="GO" id="GO:0071555">
    <property type="term" value="P:cell wall organization"/>
    <property type="evidence" value="ECO:0007669"/>
    <property type="project" value="UniProtKB-KW"/>
</dbReference>
<accession>A0A8F1SBJ1</accession>
<keyword evidence="6" id="KW-0961">Cell wall biogenesis/degradation</keyword>
<keyword evidence="3" id="KW-1133">Transmembrane helix</keyword>
<evidence type="ECO:0000256" key="4">
    <source>
        <dbReference type="ARBA" id="ARBA00023136"/>
    </source>
</evidence>
<evidence type="ECO:0000256" key="6">
    <source>
        <dbReference type="ARBA" id="ARBA00023316"/>
    </source>
</evidence>
<keyword evidence="8" id="KW-1185">Reference proteome</keyword>
<keyword evidence="1" id="KW-1003">Cell membrane</keyword>
<dbReference type="Proteomes" id="UP000679129">
    <property type="component" value="Chromosome"/>
</dbReference>
<sequence>MGSDVTYQYIADKTGVERSPNLKSPYNTRIQKGLTPGPIASPSLSALNAAADPINSDYLYFLSGDDDITYFAKTNEEHEANVKAHCQKKCQIS</sequence>
<name>A0A8F1SBJ1_9BACT</name>
<dbReference type="GO" id="GO:0016829">
    <property type="term" value="F:lyase activity"/>
    <property type="evidence" value="ECO:0007669"/>
    <property type="project" value="UniProtKB-KW"/>
</dbReference>
<keyword evidence="2" id="KW-0812">Transmembrane</keyword>
<dbReference type="AlphaFoldDB" id="A0A8F1SBJ1"/>
<protein>
    <submittedName>
        <fullName evidence="7">Endolytic transglycosylase MltG</fullName>
    </submittedName>
</protein>
<dbReference type="PANTHER" id="PTHR30518">
    <property type="entry name" value="ENDOLYTIC MUREIN TRANSGLYCOSYLASE"/>
    <property type="match status" value="1"/>
</dbReference>
<gene>
    <name evidence="7" type="ORF">KOY48_04230</name>
</gene>
<evidence type="ECO:0000256" key="5">
    <source>
        <dbReference type="ARBA" id="ARBA00023239"/>
    </source>
</evidence>
<dbReference type="EMBL" id="CP076460">
    <property type="protein sequence ID" value="QWQ32069.1"/>
    <property type="molecule type" value="Genomic_DNA"/>
</dbReference>
<evidence type="ECO:0000256" key="1">
    <source>
        <dbReference type="ARBA" id="ARBA00022475"/>
    </source>
</evidence>
<evidence type="ECO:0000256" key="2">
    <source>
        <dbReference type="ARBA" id="ARBA00022692"/>
    </source>
</evidence>
<dbReference type="Pfam" id="PF02618">
    <property type="entry name" value="YceG"/>
    <property type="match status" value="1"/>
</dbReference>
<evidence type="ECO:0000313" key="8">
    <source>
        <dbReference type="Proteomes" id="UP000679129"/>
    </source>
</evidence>
<proteinExistence type="predicted"/>